<evidence type="ECO:0000313" key="2">
    <source>
        <dbReference type="EMBL" id="KAE9631365.1"/>
    </source>
</evidence>
<accession>A0A7C8LSB4</accession>
<comment type="caution">
    <text evidence="2">The sequence shown here is derived from an EMBL/GenBank/DDBJ whole genome shotgun (WGS) entry which is preliminary data.</text>
</comment>
<reference evidence="2 3" key="1">
    <citation type="submission" date="2019-12" db="EMBL/GenBank/DDBJ databases">
        <title>Defluviitalea raffinosedens, isolated from a biogas fermenter, genome sequencing and characterization.</title>
        <authorList>
            <person name="Rettenmaier R."/>
            <person name="Schneider M."/>
            <person name="Neuhaus K."/>
            <person name="Liebl W."/>
            <person name="Zverlov V."/>
        </authorList>
    </citation>
    <scope>NUCLEOTIDE SEQUENCE [LARGE SCALE GENOMIC DNA]</scope>
    <source>
        <strain evidence="2 3">249c-K6</strain>
    </source>
</reference>
<name>A0A7C8LSB4_9FIRM</name>
<evidence type="ECO:0000256" key="1">
    <source>
        <dbReference type="SAM" id="Phobius"/>
    </source>
</evidence>
<sequence>MKYVLYILSITVITMVLMYIGIIKEKNLPIELANRLYKKCARKVIKYLEKNESITIPEIRNLIKNETVSVIWSKKRLGITDLNSFVRHLIDYLLKEEKIERISGKVNSFRLKK</sequence>
<organism evidence="2 3">
    <name type="scientific">Defluviitalea raffinosedens</name>
    <dbReference type="NCBI Taxonomy" id="1450156"/>
    <lineage>
        <taxon>Bacteria</taxon>
        <taxon>Bacillati</taxon>
        <taxon>Bacillota</taxon>
        <taxon>Clostridia</taxon>
        <taxon>Lachnospirales</taxon>
        <taxon>Defluviitaleaceae</taxon>
        <taxon>Defluviitalea</taxon>
    </lineage>
</organism>
<dbReference type="Proteomes" id="UP000483018">
    <property type="component" value="Unassembled WGS sequence"/>
</dbReference>
<keyword evidence="1" id="KW-1133">Transmembrane helix</keyword>
<keyword evidence="1" id="KW-0812">Transmembrane</keyword>
<dbReference type="OrthoDB" id="1953429at2"/>
<keyword evidence="3" id="KW-1185">Reference proteome</keyword>
<keyword evidence="1" id="KW-0472">Membrane</keyword>
<dbReference type="AlphaFoldDB" id="A0A7C8LSB4"/>
<evidence type="ECO:0000313" key="3">
    <source>
        <dbReference type="Proteomes" id="UP000483018"/>
    </source>
</evidence>
<protein>
    <submittedName>
        <fullName evidence="2">Uncharacterized protein</fullName>
    </submittedName>
</protein>
<dbReference type="RefSeq" id="WP_158741292.1">
    <property type="nucleotide sequence ID" value="NZ_JAFBEP010000002.1"/>
</dbReference>
<gene>
    <name evidence="2" type="ORF">GND95_11425</name>
</gene>
<dbReference type="EMBL" id="WSLF01000012">
    <property type="protein sequence ID" value="KAE9631365.1"/>
    <property type="molecule type" value="Genomic_DNA"/>
</dbReference>
<proteinExistence type="predicted"/>
<feature type="transmembrane region" description="Helical" evidence="1">
    <location>
        <begin position="6"/>
        <end position="23"/>
    </location>
</feature>